<dbReference type="OrthoDB" id="243399at2759"/>
<reference evidence="4 5" key="1">
    <citation type="submission" date="2013-07" db="EMBL/GenBank/DDBJ databases">
        <authorList>
            <person name="Stoco P.H."/>
            <person name="Wagner G."/>
            <person name="Gerber A."/>
            <person name="Zaha A."/>
            <person name="Thompson C."/>
            <person name="Bartholomeu D.C."/>
            <person name="Luckemeyer D.D."/>
            <person name="Bahia D."/>
            <person name="Loreto E."/>
            <person name="Prestes E.B."/>
            <person name="Lima F.M."/>
            <person name="Rodrigues-Luiz G."/>
            <person name="Vallejo G.A."/>
            <person name="Filho J.F."/>
            <person name="Monteiro K.M."/>
            <person name="Tyler K.M."/>
            <person name="de Almeida L.G."/>
            <person name="Ortiz M.F."/>
            <person name="Siervo M.A."/>
            <person name="de Moraes M.H."/>
            <person name="Cunha O.L."/>
            <person name="Mendonca-Neto R."/>
            <person name="Silva R."/>
            <person name="Teixeira S.M."/>
            <person name="Murta S.M."/>
            <person name="Sincero T.C."/>
            <person name="Mendes T.A."/>
            <person name="Urmenyi T.P."/>
            <person name="Silva V.G."/>
            <person name="da Rocha W.D."/>
            <person name="Andersson B."/>
            <person name="Romanha A.J."/>
            <person name="Steindel M."/>
            <person name="de Vasconcelos A.T."/>
            <person name="Grisard E.C."/>
        </authorList>
    </citation>
    <scope>NUCLEOTIDE SEQUENCE [LARGE SCALE GENOMIC DNA]</scope>
    <source>
        <strain evidence="4 5">SC58</strain>
    </source>
</reference>
<feature type="compositionally biased region" description="Basic and acidic residues" evidence="2">
    <location>
        <begin position="81"/>
        <end position="92"/>
    </location>
</feature>
<dbReference type="Gene3D" id="1.10.510.10">
    <property type="entry name" value="Transferase(Phosphotransferase) domain 1"/>
    <property type="match status" value="1"/>
</dbReference>
<accession>A0A061IZR5</accession>
<dbReference type="InterPro" id="IPR008271">
    <property type="entry name" value="Ser/Thr_kinase_AS"/>
</dbReference>
<dbReference type="GO" id="GO:0005524">
    <property type="term" value="F:ATP binding"/>
    <property type="evidence" value="ECO:0007669"/>
    <property type="project" value="InterPro"/>
</dbReference>
<dbReference type="PROSITE" id="PS50011">
    <property type="entry name" value="PROTEIN_KINASE_DOM"/>
    <property type="match status" value="1"/>
</dbReference>
<feature type="compositionally biased region" description="Polar residues" evidence="2">
    <location>
        <begin position="94"/>
        <end position="105"/>
    </location>
</feature>
<sequence>MKEGGGECRGDLAMGDEWCSLRPLFIDRWVRQCGVQEIINRLIMDLVTAHPEDVMAFIHAWSAPSRVDATTHNAACCSDKVQQEEKVREEQGQSHTFEWPSSSEQAGDRVGNEDSSITVPLARAEEPTVQELRSRYPDVKTSPFALLVSEENLDAQFRRSRSVSVSSSGLSGCIGRGNYGFVVPAVILPEQGADAANPGNNGNADHPGNAHAPANGGASRMVAIKVSRVQAAWSLDEADSLRLVTESRHWLEQEVQRLQQELDALRETRATEGVLQPQKEDAQAVHTASIDAIAILESRLQFQSFQLQGARRVTSLAGDVMYDMERDALWFPLDFYPSSLKKCIQARRKLCTGSFSVTNPFPDIMVNNTGDTVMALFFSVREIQHVAWSLCCALHFLNTACCLCHLDVKVDNILLSSSWVSSGLESNGAFPLAMEQPSGALGDTDAPPLPQIVLGDLGLAQRLGSPIMQLGDFSTMAPEVYWAAENATHPACRTPVFCASSDMWSVGCVLLQMINGLEYGGWGTSDLFAALEDNYLSPALRHPEVWPMQLNDFIARCFERDPRRRMQAGDALNHPFLSCL</sequence>
<dbReference type="PANTHER" id="PTHR24361">
    <property type="entry name" value="MITOGEN-ACTIVATED KINASE KINASE KINASE"/>
    <property type="match status" value="1"/>
</dbReference>
<evidence type="ECO:0000256" key="1">
    <source>
        <dbReference type="SAM" id="Coils"/>
    </source>
</evidence>
<dbReference type="GO" id="GO:0004674">
    <property type="term" value="F:protein serine/threonine kinase activity"/>
    <property type="evidence" value="ECO:0007669"/>
    <property type="project" value="TreeGrafter"/>
</dbReference>
<evidence type="ECO:0000313" key="4">
    <source>
        <dbReference type="EMBL" id="ESL08623.1"/>
    </source>
</evidence>
<feature type="coiled-coil region" evidence="1">
    <location>
        <begin position="241"/>
        <end position="271"/>
    </location>
</feature>
<dbReference type="InterPro" id="IPR011009">
    <property type="entry name" value="Kinase-like_dom_sf"/>
</dbReference>
<dbReference type="PROSITE" id="PS00108">
    <property type="entry name" value="PROTEIN_KINASE_ST"/>
    <property type="match status" value="1"/>
</dbReference>
<dbReference type="GO" id="GO:0005737">
    <property type="term" value="C:cytoplasm"/>
    <property type="evidence" value="ECO:0007669"/>
    <property type="project" value="TreeGrafter"/>
</dbReference>
<comment type="caution">
    <text evidence="4">The sequence shown here is derived from an EMBL/GenBank/DDBJ whole genome shotgun (WGS) entry which is preliminary data.</text>
</comment>
<dbReference type="EMBL" id="AUPL01003671">
    <property type="protein sequence ID" value="ESL08623.1"/>
    <property type="molecule type" value="Genomic_DNA"/>
</dbReference>
<dbReference type="SUPFAM" id="SSF56112">
    <property type="entry name" value="Protein kinase-like (PK-like)"/>
    <property type="match status" value="1"/>
</dbReference>
<keyword evidence="1" id="KW-0175">Coiled coil</keyword>
<proteinExistence type="predicted"/>
<evidence type="ECO:0000259" key="3">
    <source>
        <dbReference type="PROSITE" id="PS50011"/>
    </source>
</evidence>
<dbReference type="InterPro" id="IPR000719">
    <property type="entry name" value="Prot_kinase_dom"/>
</dbReference>
<keyword evidence="5" id="KW-1185">Reference proteome</keyword>
<feature type="domain" description="Protein kinase" evidence="3">
    <location>
        <begin position="168"/>
        <end position="577"/>
    </location>
</feature>
<dbReference type="SMART" id="SM00220">
    <property type="entry name" value="S_TKc"/>
    <property type="match status" value="1"/>
</dbReference>
<name>A0A061IZR5_TRYRA</name>
<gene>
    <name evidence="4" type="ORF">TRSC58_03671</name>
</gene>
<dbReference type="AlphaFoldDB" id="A0A061IZR5"/>
<dbReference type="VEuPathDB" id="TriTrypDB:TRSC58_03671"/>
<dbReference type="Proteomes" id="UP000031737">
    <property type="component" value="Unassembled WGS sequence"/>
</dbReference>
<dbReference type="Pfam" id="PF00069">
    <property type="entry name" value="Pkinase"/>
    <property type="match status" value="1"/>
</dbReference>
<protein>
    <recommendedName>
        <fullName evidence="3">Protein kinase domain-containing protein</fullName>
    </recommendedName>
</protein>
<feature type="region of interest" description="Disordered" evidence="2">
    <location>
        <begin position="81"/>
        <end position="114"/>
    </location>
</feature>
<organism evidence="4 5">
    <name type="scientific">Trypanosoma rangeli SC58</name>
    <dbReference type="NCBI Taxonomy" id="429131"/>
    <lineage>
        <taxon>Eukaryota</taxon>
        <taxon>Discoba</taxon>
        <taxon>Euglenozoa</taxon>
        <taxon>Kinetoplastea</taxon>
        <taxon>Metakinetoplastina</taxon>
        <taxon>Trypanosomatida</taxon>
        <taxon>Trypanosomatidae</taxon>
        <taxon>Trypanosoma</taxon>
        <taxon>Herpetosoma</taxon>
    </lineage>
</organism>
<evidence type="ECO:0000256" key="2">
    <source>
        <dbReference type="SAM" id="MobiDB-lite"/>
    </source>
</evidence>
<evidence type="ECO:0000313" key="5">
    <source>
        <dbReference type="Proteomes" id="UP000031737"/>
    </source>
</evidence>
<dbReference type="InterPro" id="IPR053235">
    <property type="entry name" value="Ser_Thr_kinase"/>
</dbReference>
<feature type="region of interest" description="Disordered" evidence="2">
    <location>
        <begin position="193"/>
        <end position="216"/>
    </location>
</feature>